<feature type="compositionally biased region" description="Basic and acidic residues" evidence="1">
    <location>
        <begin position="238"/>
        <end position="248"/>
    </location>
</feature>
<feature type="compositionally biased region" description="Low complexity" evidence="1">
    <location>
        <begin position="107"/>
        <end position="126"/>
    </location>
</feature>
<organism evidence="2 3">
    <name type="scientific">Aporhodopirellula rubra</name>
    <dbReference type="NCBI Taxonomy" id="980271"/>
    <lineage>
        <taxon>Bacteria</taxon>
        <taxon>Pseudomonadati</taxon>
        <taxon>Planctomycetota</taxon>
        <taxon>Planctomycetia</taxon>
        <taxon>Pirellulales</taxon>
        <taxon>Pirellulaceae</taxon>
        <taxon>Aporhodopirellula</taxon>
    </lineage>
</organism>
<feature type="region of interest" description="Disordered" evidence="1">
    <location>
        <begin position="84"/>
        <end position="135"/>
    </location>
</feature>
<feature type="compositionally biased region" description="Low complexity" evidence="1">
    <location>
        <begin position="185"/>
        <end position="195"/>
    </location>
</feature>
<evidence type="ECO:0000313" key="2">
    <source>
        <dbReference type="EMBL" id="MBB3210030.1"/>
    </source>
</evidence>
<accession>A0A7W5E4L3</accession>
<evidence type="ECO:0000313" key="3">
    <source>
        <dbReference type="Proteomes" id="UP000536179"/>
    </source>
</evidence>
<evidence type="ECO:0000256" key="1">
    <source>
        <dbReference type="SAM" id="MobiDB-lite"/>
    </source>
</evidence>
<name>A0A7W5E4L3_9BACT</name>
<protein>
    <submittedName>
        <fullName evidence="2">Uncharacterized protein</fullName>
    </submittedName>
</protein>
<comment type="caution">
    <text evidence="2">The sequence shown here is derived from an EMBL/GenBank/DDBJ whole genome shotgun (WGS) entry which is preliminary data.</text>
</comment>
<dbReference type="RefSeq" id="WP_184309072.1">
    <property type="nucleotide sequence ID" value="NZ_JACHXU010000030.1"/>
</dbReference>
<dbReference type="EMBL" id="JACHXU010000030">
    <property type="protein sequence ID" value="MBB3210030.1"/>
    <property type="molecule type" value="Genomic_DNA"/>
</dbReference>
<dbReference type="Proteomes" id="UP000536179">
    <property type="component" value="Unassembled WGS sequence"/>
</dbReference>
<keyword evidence="3" id="KW-1185">Reference proteome</keyword>
<gene>
    <name evidence="2" type="ORF">FHS27_005876</name>
</gene>
<proteinExistence type="predicted"/>
<feature type="region of interest" description="Disordered" evidence="1">
    <location>
        <begin position="177"/>
        <end position="255"/>
    </location>
</feature>
<sequence length="255" mass="26477">MAVRLNVLILRPTGGGSSWHAHCDDLLGHVLGRPGIDVTLLERLPIAGEESTEMLALESIGGHAACLAWEAPQKVLEDLDRAGRPMTRRPHAGDPGAGHDGEPTAESGVNSSLSGNSAANSSHAESTNGDRPRGRMYFFDMRQNQNAAEVLDSLVSLLKTLQVPTFQIGGSTPILAAPASPSPANPAAAKTAASEPVPPEPAAPKPAAHSVDSSEADVNPAAPATSPNRSSATASERSTSDELDRLVDQLDELDI</sequence>
<dbReference type="AlphaFoldDB" id="A0A7W5E4L3"/>
<reference evidence="2 3" key="1">
    <citation type="submission" date="2020-08" db="EMBL/GenBank/DDBJ databases">
        <title>Genomic Encyclopedia of Type Strains, Phase III (KMG-III): the genomes of soil and plant-associated and newly described type strains.</title>
        <authorList>
            <person name="Whitman W."/>
        </authorList>
    </citation>
    <scope>NUCLEOTIDE SEQUENCE [LARGE SCALE GENOMIC DNA]</scope>
    <source>
        <strain evidence="2 3">CECT 8075</strain>
    </source>
</reference>